<evidence type="ECO:0000313" key="1">
    <source>
        <dbReference type="EMBL" id="KAJ3978794.1"/>
    </source>
</evidence>
<sequence>MWDPTSITPRLGELESSEVTSFRSPPFLLLLLILQRPSNTLLTTYVFAKLSYIVYTKSAPSTFFTPLRNRSLLSIGLHADSRPGTKAAQNRNVVQSIIESSNADMEAGVHIDLAKLEELPIHWDNKPLHLPIPDSICREILNDIFFVSFSSELIMADEFFYEIKGSINKEGEDEMEGTTCKARKIKVLNKISTFVHDNELGFGSANLSLRQSTAYGLYEIMRGWTRTRSMSLQSTAIMSRLAGVRSVRIKWTFDTVIDSILATLRGPY</sequence>
<reference evidence="1" key="1">
    <citation type="submission" date="2022-08" db="EMBL/GenBank/DDBJ databases">
        <authorList>
            <consortium name="DOE Joint Genome Institute"/>
            <person name="Min B."/>
            <person name="Riley R."/>
            <person name="Sierra-Patev S."/>
            <person name="Naranjo-Ortiz M."/>
            <person name="Looney B."/>
            <person name="Konkel Z."/>
            <person name="Slot J.C."/>
            <person name="Sakamoto Y."/>
            <person name="Steenwyk J.L."/>
            <person name="Rokas A."/>
            <person name="Carro J."/>
            <person name="Camarero S."/>
            <person name="Ferreira P."/>
            <person name="Molpeceres G."/>
            <person name="Ruiz-Duenas F.J."/>
            <person name="Serrano A."/>
            <person name="Henrissat B."/>
            <person name="Drula E."/>
            <person name="Hughes K.W."/>
            <person name="Mata J.L."/>
            <person name="Ishikawa N.K."/>
            <person name="Vargas-Isla R."/>
            <person name="Ushijima S."/>
            <person name="Smith C.A."/>
            <person name="Ahrendt S."/>
            <person name="Andreopoulos W."/>
            <person name="He G."/>
            <person name="Labutti K."/>
            <person name="Lipzen A."/>
            <person name="Ng V."/>
            <person name="Sandor L."/>
            <person name="Barry K."/>
            <person name="Martinez A.T."/>
            <person name="Xiao Y."/>
            <person name="Gibbons J.G."/>
            <person name="Terashima K."/>
            <person name="Hibbett D.S."/>
            <person name="Grigoriev I.V."/>
        </authorList>
    </citation>
    <scope>NUCLEOTIDE SEQUENCE</scope>
    <source>
        <strain evidence="1">TFB7829</strain>
    </source>
</reference>
<gene>
    <name evidence="1" type="ORF">F5890DRAFT_1559647</name>
</gene>
<comment type="caution">
    <text evidence="1">The sequence shown here is derived from an EMBL/GenBank/DDBJ whole genome shotgun (WGS) entry which is preliminary data.</text>
</comment>
<evidence type="ECO:0000313" key="2">
    <source>
        <dbReference type="Proteomes" id="UP001163850"/>
    </source>
</evidence>
<proteinExistence type="predicted"/>
<protein>
    <submittedName>
        <fullName evidence="1">Uncharacterized protein</fullName>
    </submittedName>
</protein>
<name>A0AA38PNN8_9AGAR</name>
<dbReference type="EMBL" id="MU802694">
    <property type="protein sequence ID" value="KAJ3978794.1"/>
    <property type="molecule type" value="Genomic_DNA"/>
</dbReference>
<accession>A0AA38PNN8</accession>
<dbReference type="Proteomes" id="UP001163850">
    <property type="component" value="Unassembled WGS sequence"/>
</dbReference>
<dbReference type="AlphaFoldDB" id="A0AA38PNN8"/>
<organism evidence="1 2">
    <name type="scientific">Lentinula detonsa</name>
    <dbReference type="NCBI Taxonomy" id="2804962"/>
    <lineage>
        <taxon>Eukaryota</taxon>
        <taxon>Fungi</taxon>
        <taxon>Dikarya</taxon>
        <taxon>Basidiomycota</taxon>
        <taxon>Agaricomycotina</taxon>
        <taxon>Agaricomycetes</taxon>
        <taxon>Agaricomycetidae</taxon>
        <taxon>Agaricales</taxon>
        <taxon>Marasmiineae</taxon>
        <taxon>Omphalotaceae</taxon>
        <taxon>Lentinula</taxon>
    </lineage>
</organism>